<protein>
    <recommendedName>
        <fullName evidence="4">Secreted protein</fullName>
    </recommendedName>
</protein>
<evidence type="ECO:0000313" key="2">
    <source>
        <dbReference type="EMBL" id="MBW0571715.1"/>
    </source>
</evidence>
<keyword evidence="3" id="KW-1185">Reference proteome</keyword>
<feature type="chain" id="PRO_5040472730" description="Secreted protein" evidence="1">
    <location>
        <begin position="28"/>
        <end position="137"/>
    </location>
</feature>
<proteinExistence type="predicted"/>
<reference evidence="2" key="1">
    <citation type="submission" date="2021-03" db="EMBL/GenBank/DDBJ databases">
        <title>Draft genome sequence of rust myrtle Austropuccinia psidii MF-1, a brazilian biotype.</title>
        <authorList>
            <person name="Quecine M.C."/>
            <person name="Pachon D.M.R."/>
            <person name="Bonatelli M.L."/>
            <person name="Correr F.H."/>
            <person name="Franceschini L.M."/>
            <person name="Leite T.F."/>
            <person name="Margarido G.R.A."/>
            <person name="Almeida C.A."/>
            <person name="Ferrarezi J.A."/>
            <person name="Labate C.A."/>
        </authorList>
    </citation>
    <scope>NUCLEOTIDE SEQUENCE</scope>
    <source>
        <strain evidence="2">MF-1</strain>
    </source>
</reference>
<keyword evidence="1" id="KW-0732">Signal</keyword>
<dbReference type="Proteomes" id="UP000765509">
    <property type="component" value="Unassembled WGS sequence"/>
</dbReference>
<accession>A0A9Q3PSI0</accession>
<dbReference type="EMBL" id="AVOT02088695">
    <property type="protein sequence ID" value="MBW0571715.1"/>
    <property type="molecule type" value="Genomic_DNA"/>
</dbReference>
<dbReference type="AlphaFoldDB" id="A0A9Q3PSI0"/>
<evidence type="ECO:0008006" key="4">
    <source>
        <dbReference type="Google" id="ProtNLM"/>
    </source>
</evidence>
<evidence type="ECO:0000313" key="3">
    <source>
        <dbReference type="Proteomes" id="UP000765509"/>
    </source>
</evidence>
<feature type="signal peptide" evidence="1">
    <location>
        <begin position="1"/>
        <end position="27"/>
    </location>
</feature>
<evidence type="ECO:0000256" key="1">
    <source>
        <dbReference type="SAM" id="SignalP"/>
    </source>
</evidence>
<name>A0A9Q3PSI0_9BASI</name>
<gene>
    <name evidence="2" type="ORF">O181_111430</name>
</gene>
<organism evidence="2 3">
    <name type="scientific">Austropuccinia psidii MF-1</name>
    <dbReference type="NCBI Taxonomy" id="1389203"/>
    <lineage>
        <taxon>Eukaryota</taxon>
        <taxon>Fungi</taxon>
        <taxon>Dikarya</taxon>
        <taxon>Basidiomycota</taxon>
        <taxon>Pucciniomycotina</taxon>
        <taxon>Pucciniomycetes</taxon>
        <taxon>Pucciniales</taxon>
        <taxon>Sphaerophragmiaceae</taxon>
        <taxon>Austropuccinia</taxon>
    </lineage>
</organism>
<sequence>MFSSSLLLHCHAVLILILASQVQFNSAQGVSCNNNFDQPQLNETSAKCISDGKSYTCDTTFCNFGGHSVGSMEFPDCWKIGKRYSGARAYSFYEDRKRWVIVVYKGRLLNTNDLMPPAGITCAWTRARPYCDQCTPI</sequence>
<comment type="caution">
    <text evidence="2">The sequence shown here is derived from an EMBL/GenBank/DDBJ whole genome shotgun (WGS) entry which is preliminary data.</text>
</comment>